<evidence type="ECO:0000256" key="3">
    <source>
        <dbReference type="ARBA" id="ARBA00022679"/>
    </source>
</evidence>
<keyword evidence="4" id="KW-0472">Membrane</keyword>
<proteinExistence type="inferred from homology"/>
<feature type="transmembrane region" description="Helical" evidence="4">
    <location>
        <begin position="309"/>
        <end position="329"/>
    </location>
</feature>
<keyword evidence="2" id="KW-0328">Glycosyltransferase</keyword>
<keyword evidence="4" id="KW-1133">Transmembrane helix</keyword>
<dbReference type="Gene3D" id="3.90.550.10">
    <property type="entry name" value="Spore Coat Polysaccharide Biosynthesis Protein SpsA, Chain A"/>
    <property type="match status" value="1"/>
</dbReference>
<dbReference type="Proteomes" id="UP001501153">
    <property type="component" value="Unassembled WGS sequence"/>
</dbReference>
<evidence type="ECO:0000313" key="6">
    <source>
        <dbReference type="EMBL" id="GAA4351926.1"/>
    </source>
</evidence>
<dbReference type="PANTHER" id="PTHR43630:SF1">
    <property type="entry name" value="POLY-BETA-1,6-N-ACETYL-D-GLUCOSAMINE SYNTHASE"/>
    <property type="match status" value="1"/>
</dbReference>
<keyword evidence="3" id="KW-0808">Transferase</keyword>
<name>A0ABP8I5M7_9BACT</name>
<protein>
    <recommendedName>
        <fullName evidence="5">Glycosyltransferase 2-like domain-containing protein</fullName>
    </recommendedName>
</protein>
<evidence type="ECO:0000313" key="7">
    <source>
        <dbReference type="Proteomes" id="UP001501153"/>
    </source>
</evidence>
<evidence type="ECO:0000256" key="4">
    <source>
        <dbReference type="SAM" id="Phobius"/>
    </source>
</evidence>
<keyword evidence="7" id="KW-1185">Reference proteome</keyword>
<dbReference type="InterPro" id="IPR001173">
    <property type="entry name" value="Glyco_trans_2-like"/>
</dbReference>
<dbReference type="InterPro" id="IPR029044">
    <property type="entry name" value="Nucleotide-diphossugar_trans"/>
</dbReference>
<sequence length="346" mass="39091">MPRPRGRRLQPRPYRPRVSILVAARNEEAAIARCLRSLANLNYPARLLEIIIADDKSTDRTAEIVEEFIRDKPQFKLLRVRQNMGTTQGKCNALAHLCRAATADYFLFTDADMALSPDWVTGMLAAVEPGVGVVTGMTTATGGLYGRLQGLDWLFGLNLIRIMADHKLPASSIGNNMLVTREAYESIGGYEALAFSVSDDLQLFRHVVARGWQFRHVSEPRTLGVSLAQPDLISLLRQRKRWMTGMDRLPWYLSGLFMLYGVFYGVLFWPGFLPLPMVAGIYGLKIALQTLFLLITLRQTGHRENLAVLLLYEPYLCLMSLAVLAYTAWPSHIVWKQRRYTWAEAG</sequence>
<evidence type="ECO:0000256" key="2">
    <source>
        <dbReference type="ARBA" id="ARBA00022676"/>
    </source>
</evidence>
<dbReference type="EMBL" id="BAABGZ010000013">
    <property type="protein sequence ID" value="GAA4351926.1"/>
    <property type="molecule type" value="Genomic_DNA"/>
</dbReference>
<dbReference type="Pfam" id="PF00535">
    <property type="entry name" value="Glycos_transf_2"/>
    <property type="match status" value="1"/>
</dbReference>
<dbReference type="RefSeq" id="WP_345234592.1">
    <property type="nucleotide sequence ID" value="NZ_BAABGZ010000013.1"/>
</dbReference>
<dbReference type="PANTHER" id="PTHR43630">
    <property type="entry name" value="POLY-BETA-1,6-N-ACETYL-D-GLUCOSAMINE SYNTHASE"/>
    <property type="match status" value="1"/>
</dbReference>
<evidence type="ECO:0000259" key="5">
    <source>
        <dbReference type="Pfam" id="PF00535"/>
    </source>
</evidence>
<feature type="domain" description="Glycosyltransferase 2-like" evidence="5">
    <location>
        <begin position="19"/>
        <end position="187"/>
    </location>
</feature>
<organism evidence="6 7">
    <name type="scientific">Hymenobacter saemangeumensis</name>
    <dbReference type="NCBI Taxonomy" id="1084522"/>
    <lineage>
        <taxon>Bacteria</taxon>
        <taxon>Pseudomonadati</taxon>
        <taxon>Bacteroidota</taxon>
        <taxon>Cytophagia</taxon>
        <taxon>Cytophagales</taxon>
        <taxon>Hymenobacteraceae</taxon>
        <taxon>Hymenobacter</taxon>
    </lineage>
</organism>
<accession>A0ABP8I5M7</accession>
<evidence type="ECO:0000256" key="1">
    <source>
        <dbReference type="ARBA" id="ARBA00006739"/>
    </source>
</evidence>
<feature type="transmembrane region" description="Helical" evidence="4">
    <location>
        <begin position="249"/>
        <end position="269"/>
    </location>
</feature>
<reference evidence="7" key="1">
    <citation type="journal article" date="2019" name="Int. J. Syst. Evol. Microbiol.">
        <title>The Global Catalogue of Microorganisms (GCM) 10K type strain sequencing project: providing services to taxonomists for standard genome sequencing and annotation.</title>
        <authorList>
            <consortium name="The Broad Institute Genomics Platform"/>
            <consortium name="The Broad Institute Genome Sequencing Center for Infectious Disease"/>
            <person name="Wu L."/>
            <person name="Ma J."/>
        </authorList>
    </citation>
    <scope>NUCLEOTIDE SEQUENCE [LARGE SCALE GENOMIC DNA]</scope>
    <source>
        <strain evidence="7">JCM 17923</strain>
    </source>
</reference>
<comment type="similarity">
    <text evidence="1">Belongs to the glycosyltransferase 2 family.</text>
</comment>
<comment type="caution">
    <text evidence="6">The sequence shown here is derived from an EMBL/GenBank/DDBJ whole genome shotgun (WGS) entry which is preliminary data.</text>
</comment>
<keyword evidence="4" id="KW-0812">Transmembrane</keyword>
<dbReference type="SUPFAM" id="SSF53448">
    <property type="entry name" value="Nucleotide-diphospho-sugar transferases"/>
    <property type="match status" value="1"/>
</dbReference>
<feature type="transmembrane region" description="Helical" evidence="4">
    <location>
        <begin position="275"/>
        <end position="297"/>
    </location>
</feature>
<gene>
    <name evidence="6" type="ORF">GCM10023185_11050</name>
</gene>